<dbReference type="Proteomes" id="UP001241377">
    <property type="component" value="Unassembled WGS sequence"/>
</dbReference>
<dbReference type="EMBL" id="JASBWR010000011">
    <property type="protein sequence ID" value="KAJ9110633.1"/>
    <property type="molecule type" value="Genomic_DNA"/>
</dbReference>
<gene>
    <name evidence="1" type="ORF">QFC19_001462</name>
</gene>
<evidence type="ECO:0000313" key="2">
    <source>
        <dbReference type="Proteomes" id="UP001241377"/>
    </source>
</evidence>
<organism evidence="1 2">
    <name type="scientific">Naganishia cerealis</name>
    <dbReference type="NCBI Taxonomy" id="610337"/>
    <lineage>
        <taxon>Eukaryota</taxon>
        <taxon>Fungi</taxon>
        <taxon>Dikarya</taxon>
        <taxon>Basidiomycota</taxon>
        <taxon>Agaricomycotina</taxon>
        <taxon>Tremellomycetes</taxon>
        <taxon>Filobasidiales</taxon>
        <taxon>Filobasidiaceae</taxon>
        <taxon>Naganishia</taxon>
    </lineage>
</organism>
<reference evidence="1" key="1">
    <citation type="submission" date="2023-04" db="EMBL/GenBank/DDBJ databases">
        <title>Draft Genome sequencing of Naganishia species isolated from polar environments using Oxford Nanopore Technology.</title>
        <authorList>
            <person name="Leo P."/>
            <person name="Venkateswaran K."/>
        </authorList>
    </citation>
    <scope>NUCLEOTIDE SEQUENCE</scope>
    <source>
        <strain evidence="1">MNA-CCFEE 5261</strain>
    </source>
</reference>
<comment type="caution">
    <text evidence="1">The sequence shown here is derived from an EMBL/GenBank/DDBJ whole genome shotgun (WGS) entry which is preliminary data.</text>
</comment>
<evidence type="ECO:0000313" key="1">
    <source>
        <dbReference type="EMBL" id="KAJ9110633.1"/>
    </source>
</evidence>
<protein>
    <submittedName>
        <fullName evidence="1">Uncharacterized protein</fullName>
    </submittedName>
</protein>
<proteinExistence type="predicted"/>
<sequence>MTSATSPPLPSSEPSSPIKSKAVVTASTGIQPRLLASNDINNEGLRPHRSKLPLSLYLLSFAPSLRKRKTTAEPISSSWKETLSHPYVLYALGTLAAIPAGLGFPALDLLYGHWTTGVTASTATGDDITGRGDQVGWIITIVGFLIFFLTWSFLALFSTASHNLTERLRHTYVASVMVQDAAFFEKVGPGEISTRASKDITAIRTAFGEKLGYLIWSTATIIAAVSSSFANSPRLAGVLFSIVPFVVIIFGFLSWANDVVGGPANNLEGQTSSLAEQILSSVRIVQSFNMGSSLIKRFDGDLLKRLQKLGAKRSVIRSLEQSSVYFALFLTYSLAFWFGGIQVRGGLATGHVLTAFFNYVNLLFTLANIVPHITSIADAMVSLKELRRQIERQPFIDVRDESGVKLPESGWEPSFALENVTFAYPSRPTIPALNNVSVCIQTGTVTAFVGPSGSGKSTTAALLLREYDPETANVPNKNDPVSEKADEHSDNEEDHVRGKGKSKGKGKGNQKDKAMRDSTDIEKAVSSSDQELPVKGGGKVYFAGRDIREYNLRWLRSQVAVVSQNPQLFSATVFENVAAGLTGTHLEYRPDIDGNPDAPPETRQRTAEIRELCAEAMRKAEAWQFVSKLPEGMDTMIAGGRTGVLSGGQRQRLAIARALVRKPACMLLDEATSALDADTEEKIRVMLERELEERGMTTILIAHRLSTVAKAGRIIVMRDGRVVDQGTYDELMDKNRPDQTFRHLAITQRADPDVAEDEVPEDSMDKEIPASAQESGNVEPISTAPSGLAQTTFPTVSTSGTTAVDSPLPHDSMHVRPDRLRKQSSQSRLKRPENPWTLSGRGSTMCQHEHVPDDTTNTLHLTGSHTTAQTGGEDIEQSISPEMEKEERRRSLRNFFKLLKTQRWFFLIGTVAGLVAGGSFPIAGWMTGEAVHSLSDPYARPSINTWSMWFLVLAIIDLFIYFVNAFYLEVASENIMRKLKRDCLETLIKQEIGFFDQEDSSAGGLTSAVSSHPANVGAATGLVSAQVLIAIANLLGSILMGLIIDWRLALGWLNVAMLEKYENVTSVPSTKAASYVNEVTDSIKTVAALGRERETMRVFDVQAKAAPKRTQYLILGSGGFAVGQGMILLMAALIFYYASQRLADNAPVDQIFAVFEAVIIAAFSASRLFTFVGDYGRAVNSFKAIQIWLRRKPKYSIYSAPANKQVPDDWSSGDIVLNHVEMRYPQRANHPALQDISLRIRAGQTHAFCGTSGSGKSSILALLQRFYDPSRGTITFGGVDHRQLSLDDLRASMAYVSQDPVLFEGTIRWNMSLGALDPASVTDEQIKVACEQAYIWDFVCGLEKGLDTEIGMKGASLSGGQRQRLCIARALIRNPKILLLDEATSALDAQSEKSVQMALDNASKGRTTVTIAHRLSTIRRSDVIHVIEDGYVKETGSHKELLRKRGRYFELVQAQL</sequence>
<name>A0ACC2WFW0_9TREE</name>
<accession>A0ACC2WFW0</accession>
<keyword evidence="2" id="KW-1185">Reference proteome</keyword>